<evidence type="ECO:0000256" key="11">
    <source>
        <dbReference type="ARBA" id="ARBA00023136"/>
    </source>
</evidence>
<comment type="similarity">
    <text evidence="3">Belongs to the multi antimicrobial extrusion (MATE) (TC 2.A.66.1) family.</text>
</comment>
<dbReference type="InterPro" id="IPR002528">
    <property type="entry name" value="MATE_fam"/>
</dbReference>
<evidence type="ECO:0000256" key="8">
    <source>
        <dbReference type="ARBA" id="ARBA00022692"/>
    </source>
</evidence>
<keyword evidence="10" id="KW-0406">Ion transport</keyword>
<dbReference type="PANTHER" id="PTHR43298:SF2">
    <property type="entry name" value="FMN_FAD EXPORTER YEEO-RELATED"/>
    <property type="match status" value="1"/>
</dbReference>
<accession>A0A1T4K4Y1</accession>
<organism evidence="14 15">
    <name type="scientific">Selenihalanaerobacter shriftii</name>
    <dbReference type="NCBI Taxonomy" id="142842"/>
    <lineage>
        <taxon>Bacteria</taxon>
        <taxon>Bacillati</taxon>
        <taxon>Bacillota</taxon>
        <taxon>Clostridia</taxon>
        <taxon>Halanaerobiales</taxon>
        <taxon>Halobacteroidaceae</taxon>
        <taxon>Selenihalanaerobacter</taxon>
    </lineage>
</organism>
<evidence type="ECO:0000256" key="5">
    <source>
        <dbReference type="ARBA" id="ARBA00022448"/>
    </source>
</evidence>
<feature type="transmembrane region" description="Helical" evidence="13">
    <location>
        <begin position="137"/>
        <end position="159"/>
    </location>
</feature>
<evidence type="ECO:0000256" key="6">
    <source>
        <dbReference type="ARBA" id="ARBA00022449"/>
    </source>
</evidence>
<comment type="function">
    <text evidence="1">Multidrug efflux pump.</text>
</comment>
<keyword evidence="5" id="KW-0813">Transport</keyword>
<evidence type="ECO:0000313" key="15">
    <source>
        <dbReference type="Proteomes" id="UP000190625"/>
    </source>
</evidence>
<feature type="transmembrane region" description="Helical" evidence="13">
    <location>
        <begin position="259"/>
        <end position="282"/>
    </location>
</feature>
<dbReference type="GO" id="GO:0006811">
    <property type="term" value="P:monoatomic ion transport"/>
    <property type="evidence" value="ECO:0007669"/>
    <property type="project" value="UniProtKB-KW"/>
</dbReference>
<dbReference type="PANTHER" id="PTHR43298">
    <property type="entry name" value="MULTIDRUG RESISTANCE PROTEIN NORM-RELATED"/>
    <property type="match status" value="1"/>
</dbReference>
<comment type="subcellular location">
    <subcellularLocation>
        <location evidence="2">Cell membrane</location>
        <topology evidence="2">Multi-pass membrane protein</topology>
    </subcellularLocation>
</comment>
<keyword evidence="11 13" id="KW-0472">Membrane</keyword>
<dbReference type="GO" id="GO:0005886">
    <property type="term" value="C:plasma membrane"/>
    <property type="evidence" value="ECO:0007669"/>
    <property type="project" value="UniProtKB-SubCell"/>
</dbReference>
<evidence type="ECO:0000256" key="13">
    <source>
        <dbReference type="SAM" id="Phobius"/>
    </source>
</evidence>
<feature type="transmembrane region" description="Helical" evidence="13">
    <location>
        <begin position="391"/>
        <end position="415"/>
    </location>
</feature>
<feature type="transmembrane region" description="Helical" evidence="13">
    <location>
        <begin position="199"/>
        <end position="221"/>
    </location>
</feature>
<evidence type="ECO:0000256" key="10">
    <source>
        <dbReference type="ARBA" id="ARBA00023065"/>
    </source>
</evidence>
<protein>
    <recommendedName>
        <fullName evidence="4">Probable multidrug resistance protein NorM</fullName>
    </recommendedName>
    <alternativeName>
        <fullName evidence="12">Multidrug-efflux transporter</fullName>
    </alternativeName>
</protein>
<dbReference type="GO" id="GO:0015297">
    <property type="term" value="F:antiporter activity"/>
    <property type="evidence" value="ECO:0007669"/>
    <property type="project" value="UniProtKB-KW"/>
</dbReference>
<feature type="transmembrane region" description="Helical" evidence="13">
    <location>
        <begin position="51"/>
        <end position="79"/>
    </location>
</feature>
<dbReference type="STRING" id="142842.SAMN02745118_00609"/>
<dbReference type="GO" id="GO:0042910">
    <property type="term" value="F:xenobiotic transmembrane transporter activity"/>
    <property type="evidence" value="ECO:0007669"/>
    <property type="project" value="InterPro"/>
</dbReference>
<evidence type="ECO:0000313" key="14">
    <source>
        <dbReference type="EMBL" id="SJZ37462.1"/>
    </source>
</evidence>
<evidence type="ECO:0000256" key="4">
    <source>
        <dbReference type="ARBA" id="ARBA00020268"/>
    </source>
</evidence>
<reference evidence="15" key="1">
    <citation type="submission" date="2017-02" db="EMBL/GenBank/DDBJ databases">
        <authorList>
            <person name="Varghese N."/>
            <person name="Submissions S."/>
        </authorList>
    </citation>
    <scope>NUCLEOTIDE SEQUENCE [LARGE SCALE GENOMIC DNA]</scope>
    <source>
        <strain evidence="15">ATCC BAA-73</strain>
    </source>
</reference>
<feature type="transmembrane region" description="Helical" evidence="13">
    <location>
        <begin position="421"/>
        <end position="443"/>
    </location>
</feature>
<evidence type="ECO:0000256" key="2">
    <source>
        <dbReference type="ARBA" id="ARBA00004651"/>
    </source>
</evidence>
<proteinExistence type="inferred from homology"/>
<keyword evidence="9 13" id="KW-1133">Transmembrane helix</keyword>
<evidence type="ECO:0000256" key="12">
    <source>
        <dbReference type="ARBA" id="ARBA00031636"/>
    </source>
</evidence>
<feature type="transmembrane region" description="Helical" evidence="13">
    <location>
        <begin position="99"/>
        <end position="117"/>
    </location>
</feature>
<keyword evidence="15" id="KW-1185">Reference proteome</keyword>
<keyword evidence="7" id="KW-1003">Cell membrane</keyword>
<feature type="transmembrane region" description="Helical" evidence="13">
    <location>
        <begin position="363"/>
        <end position="384"/>
    </location>
</feature>
<dbReference type="EMBL" id="FUWM01000005">
    <property type="protein sequence ID" value="SJZ37462.1"/>
    <property type="molecule type" value="Genomic_DNA"/>
</dbReference>
<evidence type="ECO:0000256" key="3">
    <source>
        <dbReference type="ARBA" id="ARBA00010199"/>
    </source>
</evidence>
<dbReference type="AlphaFoldDB" id="A0A1T4K4Y1"/>
<keyword evidence="8 13" id="KW-0812">Transmembrane</keyword>
<dbReference type="NCBIfam" id="TIGR00797">
    <property type="entry name" value="matE"/>
    <property type="match status" value="1"/>
</dbReference>
<name>A0A1T4K4Y1_9FIRM</name>
<sequence>MNNIQNNNHIIEGEILSSLLKLSIPTILAQLMQTVYNLADTLWLGRFGANAVAAISVGFPLVFLLISFAGGITLAGTTLVAQYKGAGDQEMVNKTASQLLSFLLLISFGIMVIGLLFNKDFLILMGTPNDILNDAVGYLNIIFMGLPLIFMSFIFSSTLRGSGNTVTPMKLMIMSVIINIILDPFLIFGWSIFPELGVKGAAIATVFSRLISSSVALYYLVKGNKGIKLRVKYMIPTLAFIKKVTYLGMPSAIEQSARSIGQIVMTGIVTGYGSLAVAAFGIGNRILSVAILPTRGFSSGATTMVGQNLGANQEARADKSGLISVGINSVGMILLGIVVYFFSGDIIQIFNDNSEVVLIGSEYLKFLSFSFIFIGTMFIVNGIFRGAGNTVLPMVFSLVSLLVLRVPLATILAKFKFGLSGVWWAILISNLVSGLVAFIWFLVGDWKKEVIDKKEVEIEDSIDNDKLKIDLV</sequence>
<evidence type="ECO:0000256" key="9">
    <source>
        <dbReference type="ARBA" id="ARBA00022989"/>
    </source>
</evidence>
<dbReference type="PIRSF" id="PIRSF006603">
    <property type="entry name" value="DinF"/>
    <property type="match status" value="1"/>
</dbReference>
<gene>
    <name evidence="14" type="ORF">SAMN02745118_00609</name>
</gene>
<feature type="transmembrane region" description="Helical" evidence="13">
    <location>
        <begin position="171"/>
        <end position="193"/>
    </location>
</feature>
<evidence type="ECO:0000256" key="7">
    <source>
        <dbReference type="ARBA" id="ARBA00022475"/>
    </source>
</evidence>
<keyword evidence="6" id="KW-0050">Antiport</keyword>
<dbReference type="CDD" id="cd13142">
    <property type="entry name" value="MATE_like_12"/>
    <property type="match status" value="1"/>
</dbReference>
<dbReference type="InterPro" id="IPR048279">
    <property type="entry name" value="MdtK-like"/>
</dbReference>
<feature type="transmembrane region" description="Helical" evidence="13">
    <location>
        <begin position="233"/>
        <end position="253"/>
    </location>
</feature>
<evidence type="ECO:0000256" key="1">
    <source>
        <dbReference type="ARBA" id="ARBA00003408"/>
    </source>
</evidence>
<dbReference type="Pfam" id="PF01554">
    <property type="entry name" value="MatE"/>
    <property type="match status" value="2"/>
</dbReference>
<feature type="transmembrane region" description="Helical" evidence="13">
    <location>
        <begin position="322"/>
        <end position="343"/>
    </location>
</feature>
<dbReference type="InterPro" id="IPR050222">
    <property type="entry name" value="MATE_MdtK"/>
</dbReference>
<dbReference type="RefSeq" id="WP_234983878.1">
    <property type="nucleotide sequence ID" value="NZ_FUWM01000005.1"/>
</dbReference>
<dbReference type="Proteomes" id="UP000190625">
    <property type="component" value="Unassembled WGS sequence"/>
</dbReference>